<evidence type="ECO:0000313" key="3">
    <source>
        <dbReference type="Proteomes" id="UP000817854"/>
    </source>
</evidence>
<comment type="caution">
    <text evidence="2">The sequence shown here is derived from an EMBL/GenBank/DDBJ whole genome shotgun (WGS) entry which is preliminary data.</text>
</comment>
<feature type="domain" description="Ig-like" evidence="1">
    <location>
        <begin position="466"/>
        <end position="535"/>
    </location>
</feature>
<dbReference type="Pfam" id="PF19081">
    <property type="entry name" value="Ig_7"/>
    <property type="match status" value="7"/>
</dbReference>
<feature type="domain" description="Ig-like" evidence="1">
    <location>
        <begin position="100"/>
        <end position="169"/>
    </location>
</feature>
<keyword evidence="3" id="KW-1185">Reference proteome</keyword>
<dbReference type="Proteomes" id="UP000817854">
    <property type="component" value="Unassembled WGS sequence"/>
</dbReference>
<name>A0ABX0IW33_9FLAO</name>
<proteinExistence type="predicted"/>
<gene>
    <name evidence="2" type="ORF">FIA58_020825</name>
</gene>
<organism evidence="2 3">
    <name type="scientific">Flavobacterium jejuense</name>
    <dbReference type="NCBI Taxonomy" id="1544455"/>
    <lineage>
        <taxon>Bacteria</taxon>
        <taxon>Pseudomonadati</taxon>
        <taxon>Bacteroidota</taxon>
        <taxon>Flavobacteriia</taxon>
        <taxon>Flavobacteriales</taxon>
        <taxon>Flavobacteriaceae</taxon>
        <taxon>Flavobacterium</taxon>
    </lineage>
</organism>
<feature type="domain" description="Ig-like" evidence="1">
    <location>
        <begin position="27"/>
        <end position="96"/>
    </location>
</feature>
<accession>A0ABX0IW33</accession>
<feature type="domain" description="Ig-like" evidence="1">
    <location>
        <begin position="246"/>
        <end position="316"/>
    </location>
</feature>
<reference evidence="2 3" key="2">
    <citation type="submission" date="2019-05" db="EMBL/GenBank/DDBJ databases">
        <authorList>
            <person name="Lianzixin W."/>
        </authorList>
    </citation>
    <scope>NUCLEOTIDE SEQUENCE [LARGE SCALE GENOMIC DNA]</scope>
    <source>
        <strain evidence="2 3">EC11</strain>
    </source>
</reference>
<reference evidence="2 3" key="3">
    <citation type="submission" date="2020-02" db="EMBL/GenBank/DDBJ databases">
        <title>Flavobacterium profundi sp. nov., isolated from a deep-sea seamount.</title>
        <authorList>
            <person name="Zhang D.-C."/>
        </authorList>
    </citation>
    <scope>NUCLEOTIDE SEQUENCE [LARGE SCALE GENOMIC DNA]</scope>
    <source>
        <strain evidence="2 3">EC11</strain>
    </source>
</reference>
<sequence>YYVSQTINGCESATRTSVSVTLNVTPAPTASAQTFCNFGTVADLVATGTALQWYSTSTGGIALASTTNLATGTYYVSQTINGCESATRTSVSVTLNVTPAPTASAQTFCNFGTVADLVATGTALQWYSTSTGGIALASTTNLATGTYYVSQTLNSCESATRTAVSVTLNVTPAPTASAQTFCNFGTVADLVATGTALQWYSTSTGGIALASTTNLATGTYYVSQTLNSCESATRTAVSVTLNVTPAPTASAQTFCNFGTVADLVATGTGTMNWYSASTGGIALVSTTNLATGTYYVSQTINGCESATRTSVSVTLNVTPVPTASAQTFCNFGTVADLVATGSGLKWYAASTGGTALVSTTNLATGTYYVSQTINGCESATRTSVSVTLNVTPAPTASAQTFCNFGTVADLVATGTALQWYSTSTGGIALASTTNLATGTYYVSQTINGCESATRTSVSVTLNVTPAPTASAQTFCNVGTVADLVATGTGTMNWYSASTGGTALVSTTNLATRTYYVSQTISGCESATRTAVDVTISIVGLIRQHWRDVIFFDNSSNEYVSYQWFKNDELIVGENKQFLKENGDLNGVYFAKVMTISGIEVTSCSLEIVPNNEIRSLQVIPNPNPIGQLTLVKMNLSAGELIGAKLYLFSITGELLNVINVTGNEMQIQVPSTQGVFPLKLQLLNGDVLSVNIAVK</sequence>
<dbReference type="InterPro" id="IPR044023">
    <property type="entry name" value="Ig_7"/>
</dbReference>
<feature type="domain" description="Ig-like" evidence="1">
    <location>
        <begin position="320"/>
        <end position="389"/>
    </location>
</feature>
<evidence type="ECO:0000259" key="1">
    <source>
        <dbReference type="Pfam" id="PF19081"/>
    </source>
</evidence>
<protein>
    <recommendedName>
        <fullName evidence="1">Ig-like domain-containing protein</fullName>
    </recommendedName>
</protein>
<reference evidence="3" key="1">
    <citation type="submission" date="2019-05" db="EMBL/GenBank/DDBJ databases">
        <title>Flavobacterium profundi sp. nov., isolated from a deep-sea seamount.</title>
        <authorList>
            <person name="Zhang D.-C."/>
        </authorList>
    </citation>
    <scope>NUCLEOTIDE SEQUENCE [LARGE SCALE GENOMIC DNA]</scope>
    <source>
        <strain evidence="3">EC11</strain>
    </source>
</reference>
<feature type="non-terminal residue" evidence="2">
    <location>
        <position position="1"/>
    </location>
</feature>
<feature type="domain" description="Ig-like" evidence="1">
    <location>
        <begin position="173"/>
        <end position="242"/>
    </location>
</feature>
<feature type="domain" description="Ig-like" evidence="1">
    <location>
        <begin position="393"/>
        <end position="462"/>
    </location>
</feature>
<evidence type="ECO:0000313" key="2">
    <source>
        <dbReference type="EMBL" id="NHN28130.1"/>
    </source>
</evidence>
<dbReference type="EMBL" id="VEVQ02000027">
    <property type="protein sequence ID" value="NHN28130.1"/>
    <property type="molecule type" value="Genomic_DNA"/>
</dbReference>